<dbReference type="InParanoid" id="A0A0C3H7H4"/>
<reference evidence="2" key="2">
    <citation type="submission" date="2015-01" db="EMBL/GenBank/DDBJ databases">
        <title>Evolutionary Origins and Diversification of the Mycorrhizal Mutualists.</title>
        <authorList>
            <consortium name="DOE Joint Genome Institute"/>
            <consortium name="Mycorrhizal Genomics Consortium"/>
            <person name="Kohler A."/>
            <person name="Kuo A."/>
            <person name="Nagy L.G."/>
            <person name="Floudas D."/>
            <person name="Copeland A."/>
            <person name="Barry K.W."/>
            <person name="Cichocki N."/>
            <person name="Veneault-Fourrey C."/>
            <person name="LaButti K."/>
            <person name="Lindquist E.A."/>
            <person name="Lipzen A."/>
            <person name="Lundell T."/>
            <person name="Morin E."/>
            <person name="Murat C."/>
            <person name="Riley R."/>
            <person name="Ohm R."/>
            <person name="Sun H."/>
            <person name="Tunlid A."/>
            <person name="Henrissat B."/>
            <person name="Grigoriev I.V."/>
            <person name="Hibbett D.S."/>
            <person name="Martin F."/>
        </authorList>
    </citation>
    <scope>NUCLEOTIDE SEQUENCE [LARGE SCALE GENOMIC DNA]</scope>
    <source>
        <strain evidence="2">Zn</strain>
    </source>
</reference>
<dbReference type="SUPFAM" id="SSF48230">
    <property type="entry name" value="Chondroitin AC/alginate lyase"/>
    <property type="match status" value="1"/>
</dbReference>
<dbReference type="Proteomes" id="UP000054321">
    <property type="component" value="Unassembled WGS sequence"/>
</dbReference>
<gene>
    <name evidence="1" type="ORF">OIDMADRAFT_31184</name>
</gene>
<evidence type="ECO:0000313" key="2">
    <source>
        <dbReference type="Proteomes" id="UP000054321"/>
    </source>
</evidence>
<evidence type="ECO:0008006" key="3">
    <source>
        <dbReference type="Google" id="ProtNLM"/>
    </source>
</evidence>
<dbReference type="HOGENOM" id="CLU_858161_0_0_1"/>
<accession>A0A0C3H7H4</accession>
<dbReference type="EMBL" id="KN832880">
    <property type="protein sequence ID" value="KIM98381.1"/>
    <property type="molecule type" value="Genomic_DNA"/>
</dbReference>
<dbReference type="OrthoDB" id="5302720at2759"/>
<keyword evidence="2" id="KW-1185">Reference proteome</keyword>
<reference evidence="1 2" key="1">
    <citation type="submission" date="2014-04" db="EMBL/GenBank/DDBJ databases">
        <authorList>
            <consortium name="DOE Joint Genome Institute"/>
            <person name="Kuo A."/>
            <person name="Martino E."/>
            <person name="Perotto S."/>
            <person name="Kohler A."/>
            <person name="Nagy L.G."/>
            <person name="Floudas D."/>
            <person name="Copeland A."/>
            <person name="Barry K.W."/>
            <person name="Cichocki N."/>
            <person name="Veneault-Fourrey C."/>
            <person name="LaButti K."/>
            <person name="Lindquist E.A."/>
            <person name="Lipzen A."/>
            <person name="Lundell T."/>
            <person name="Morin E."/>
            <person name="Murat C."/>
            <person name="Sun H."/>
            <person name="Tunlid A."/>
            <person name="Henrissat B."/>
            <person name="Grigoriev I.V."/>
            <person name="Hibbett D.S."/>
            <person name="Martin F."/>
            <person name="Nordberg H.P."/>
            <person name="Cantor M.N."/>
            <person name="Hua S.X."/>
        </authorList>
    </citation>
    <scope>NUCLEOTIDE SEQUENCE [LARGE SCALE GENOMIC DNA]</scope>
    <source>
        <strain evidence="1 2">Zn</strain>
    </source>
</reference>
<organism evidence="1 2">
    <name type="scientific">Oidiodendron maius (strain Zn)</name>
    <dbReference type="NCBI Taxonomy" id="913774"/>
    <lineage>
        <taxon>Eukaryota</taxon>
        <taxon>Fungi</taxon>
        <taxon>Dikarya</taxon>
        <taxon>Ascomycota</taxon>
        <taxon>Pezizomycotina</taxon>
        <taxon>Leotiomycetes</taxon>
        <taxon>Leotiomycetes incertae sedis</taxon>
        <taxon>Myxotrichaceae</taxon>
        <taxon>Oidiodendron</taxon>
    </lineage>
</organism>
<evidence type="ECO:0000313" key="1">
    <source>
        <dbReference type="EMBL" id="KIM98381.1"/>
    </source>
</evidence>
<sequence>MEGPAPIIGRNTDNSTITGWSNDFQADSRAVLLNALAYSITGTTANAQKVVEIVDAWSATLQEVVSEDNILAATSGRQFVNGAELVRYLAGSWSSGESNFQRAQAMVSKALVPYMYAIGTPAPGGNQAFLGHMAGLEYAIFTNNYTGYAAELDIIMQAKDACVGTEGSGMQALLLNTTGQCAEAGRDQGHSADEVGWVEEAAQVAANQGDLSVFEFLGQDSSKTPLLLLALEYYFKYNTGSSVSFDTNWGPCCCGTILWSEISNSSRGSQYPIGEIGYRYYHTEHGYSAPYTELWLQKMRPLETSSNYRDFMGYPTLTWAAGAV</sequence>
<protein>
    <recommendedName>
        <fullName evidence="3">Alginate lyase domain-containing protein</fullName>
    </recommendedName>
</protein>
<proteinExistence type="predicted"/>
<dbReference type="InterPro" id="IPR008929">
    <property type="entry name" value="Chondroitin_lyas"/>
</dbReference>
<dbReference type="AlphaFoldDB" id="A0A0C3H7H4"/>
<name>A0A0C3H7H4_OIDMZ</name>